<dbReference type="InterPro" id="IPR036179">
    <property type="entry name" value="Ig-like_dom_sf"/>
</dbReference>
<sequence length="579" mass="65902">MANIRITNEKPGNIFRGTENKSLSLECTFDGVNTGKTLLWTRNGRNVKYGHNGYVLHSFIPMKKDHSSEFCCEVQDARKTKNQERCITLDIRYKPVIEFNFPDKSYFIRGETKKLCCSSDSRPFTKTIWMFKGRKGIGETQHKNISCLTLINISDSDSGKYSCFAENEIGIDDQEININVMYPPIIENQCIHFSEDKVLQQLQCFPRGVPNLYTFDRWDHRSYFNEHIRYLNSTSDGKLLLPMLKRKIGKFDNSGIYVCSASNGVPDLHGNTFQYGEIVVLWEGPPVFVEENNKIQFGKLGERAKLQVVVYNVSSIECCHIEGENSVQIRPDIEMSQINTTHLIHGTSITIEGLEIVFSFAVLQKSDYQKYEITLCSHLKNSSLIVELKPMNTEIDRPLALGLDVTLLSLFTTILLVAGMVFALVKRLRNKRIQTTDDVIEVVEGSTESVENVLYQSKTFRLTEATHQSTLSESTAVLNSRRTNNTNAENQRPQMLSNRFQESTKQLNYADITFKPTLPGNEKRVIGIGNKTVYADVDLTNGQTSVLDSLNELNSDDEDFVEIEDLAIFSHRKNRIDNI</sequence>
<evidence type="ECO:0000313" key="8">
    <source>
        <dbReference type="EMBL" id="CAC5377807.1"/>
    </source>
</evidence>
<dbReference type="Gene3D" id="2.60.40.10">
    <property type="entry name" value="Immunoglobulins"/>
    <property type="match status" value="2"/>
</dbReference>
<evidence type="ECO:0000256" key="3">
    <source>
        <dbReference type="ARBA" id="ARBA00023157"/>
    </source>
</evidence>
<dbReference type="InterPro" id="IPR013783">
    <property type="entry name" value="Ig-like_fold"/>
</dbReference>
<keyword evidence="9" id="KW-1185">Reference proteome</keyword>
<dbReference type="AlphaFoldDB" id="A0A6J8B6Y4"/>
<dbReference type="InterPro" id="IPR007110">
    <property type="entry name" value="Ig-like_dom"/>
</dbReference>
<evidence type="ECO:0000313" key="9">
    <source>
        <dbReference type="Proteomes" id="UP000507470"/>
    </source>
</evidence>
<evidence type="ECO:0000256" key="2">
    <source>
        <dbReference type="ARBA" id="ARBA00023136"/>
    </source>
</evidence>
<dbReference type="EMBL" id="CACVKT020002387">
    <property type="protein sequence ID" value="CAC5377807.1"/>
    <property type="molecule type" value="Genomic_DNA"/>
</dbReference>
<name>A0A6J8B6Y4_MYTCO</name>
<dbReference type="InterPro" id="IPR003599">
    <property type="entry name" value="Ig_sub"/>
</dbReference>
<dbReference type="PROSITE" id="PS50835">
    <property type="entry name" value="IG_LIKE"/>
    <property type="match status" value="2"/>
</dbReference>
<keyword evidence="5" id="KW-0393">Immunoglobulin domain</keyword>
<feature type="domain" description="Ig-like" evidence="7">
    <location>
        <begin position="19"/>
        <end position="88"/>
    </location>
</feature>
<dbReference type="SUPFAM" id="SSF48726">
    <property type="entry name" value="Immunoglobulin"/>
    <property type="match status" value="2"/>
</dbReference>
<feature type="transmembrane region" description="Helical" evidence="6">
    <location>
        <begin position="399"/>
        <end position="425"/>
    </location>
</feature>
<evidence type="ECO:0000256" key="6">
    <source>
        <dbReference type="SAM" id="Phobius"/>
    </source>
</evidence>
<dbReference type="Proteomes" id="UP000507470">
    <property type="component" value="Unassembled WGS sequence"/>
</dbReference>
<dbReference type="OrthoDB" id="6121848at2759"/>
<feature type="domain" description="Ig-like" evidence="7">
    <location>
        <begin position="95"/>
        <end position="179"/>
    </location>
</feature>
<dbReference type="GO" id="GO:0005911">
    <property type="term" value="C:cell-cell junction"/>
    <property type="evidence" value="ECO:0007669"/>
    <property type="project" value="TreeGrafter"/>
</dbReference>
<keyword evidence="4" id="KW-0325">Glycoprotein</keyword>
<evidence type="ECO:0000256" key="5">
    <source>
        <dbReference type="ARBA" id="ARBA00023319"/>
    </source>
</evidence>
<keyword evidence="2 6" id="KW-0472">Membrane</keyword>
<evidence type="ECO:0000256" key="4">
    <source>
        <dbReference type="ARBA" id="ARBA00023180"/>
    </source>
</evidence>
<organism evidence="8 9">
    <name type="scientific">Mytilus coruscus</name>
    <name type="common">Sea mussel</name>
    <dbReference type="NCBI Taxonomy" id="42192"/>
    <lineage>
        <taxon>Eukaryota</taxon>
        <taxon>Metazoa</taxon>
        <taxon>Spiralia</taxon>
        <taxon>Lophotrochozoa</taxon>
        <taxon>Mollusca</taxon>
        <taxon>Bivalvia</taxon>
        <taxon>Autobranchia</taxon>
        <taxon>Pteriomorphia</taxon>
        <taxon>Mytilida</taxon>
        <taxon>Mytiloidea</taxon>
        <taxon>Mytilidae</taxon>
        <taxon>Mytilinae</taxon>
        <taxon>Mytilus</taxon>
    </lineage>
</organism>
<dbReference type="GO" id="GO:0005886">
    <property type="term" value="C:plasma membrane"/>
    <property type="evidence" value="ECO:0007669"/>
    <property type="project" value="TreeGrafter"/>
</dbReference>
<evidence type="ECO:0000259" key="7">
    <source>
        <dbReference type="PROSITE" id="PS50835"/>
    </source>
</evidence>
<dbReference type="PANTHER" id="PTHR11640:SF31">
    <property type="entry name" value="IRREGULAR CHIASM C-ROUGHEST PROTEIN-RELATED"/>
    <property type="match status" value="1"/>
</dbReference>
<evidence type="ECO:0000256" key="1">
    <source>
        <dbReference type="ARBA" id="ARBA00004479"/>
    </source>
</evidence>
<comment type="subcellular location">
    <subcellularLocation>
        <location evidence="1">Membrane</location>
        <topology evidence="1">Single-pass type I membrane protein</topology>
    </subcellularLocation>
</comment>
<dbReference type="Pfam" id="PF13927">
    <property type="entry name" value="Ig_3"/>
    <property type="match status" value="1"/>
</dbReference>
<dbReference type="PANTHER" id="PTHR11640">
    <property type="entry name" value="NEPHRIN"/>
    <property type="match status" value="1"/>
</dbReference>
<dbReference type="GO" id="GO:0050839">
    <property type="term" value="F:cell adhesion molecule binding"/>
    <property type="evidence" value="ECO:0007669"/>
    <property type="project" value="TreeGrafter"/>
</dbReference>
<dbReference type="InterPro" id="IPR051275">
    <property type="entry name" value="Cell_adhesion_signaling"/>
</dbReference>
<dbReference type="GO" id="GO:0098609">
    <property type="term" value="P:cell-cell adhesion"/>
    <property type="evidence" value="ECO:0007669"/>
    <property type="project" value="TreeGrafter"/>
</dbReference>
<keyword evidence="6" id="KW-1133">Transmembrane helix</keyword>
<dbReference type="SMART" id="SM00409">
    <property type="entry name" value="IG"/>
    <property type="match status" value="1"/>
</dbReference>
<accession>A0A6J8B6Y4</accession>
<keyword evidence="6" id="KW-0812">Transmembrane</keyword>
<keyword evidence="3" id="KW-1015">Disulfide bond</keyword>
<gene>
    <name evidence="8" type="ORF">MCOR_14076</name>
</gene>
<reference evidence="8 9" key="1">
    <citation type="submission" date="2020-06" db="EMBL/GenBank/DDBJ databases">
        <authorList>
            <person name="Li R."/>
            <person name="Bekaert M."/>
        </authorList>
    </citation>
    <scope>NUCLEOTIDE SEQUENCE [LARGE SCALE GENOMIC DNA]</scope>
    <source>
        <strain evidence="9">wild</strain>
    </source>
</reference>
<protein>
    <recommendedName>
        <fullName evidence="7">Ig-like domain-containing protein</fullName>
    </recommendedName>
</protein>
<proteinExistence type="predicted"/>